<dbReference type="RefSeq" id="WP_110985386.1">
    <property type="nucleotide sequence ID" value="NZ_CAWNWM010000003.1"/>
</dbReference>
<feature type="transmembrane region" description="Helical" evidence="1">
    <location>
        <begin position="17"/>
        <end position="38"/>
    </location>
</feature>
<feature type="transmembrane region" description="Helical" evidence="1">
    <location>
        <begin position="121"/>
        <end position="141"/>
    </location>
</feature>
<gene>
    <name evidence="2" type="ORF">C1752_01429</name>
</gene>
<feature type="transmembrane region" description="Helical" evidence="1">
    <location>
        <begin position="318"/>
        <end position="338"/>
    </location>
</feature>
<keyword evidence="3" id="KW-1185">Reference proteome</keyword>
<accession>A0A2W1JL69</accession>
<feature type="transmembrane region" description="Helical" evidence="1">
    <location>
        <begin position="385"/>
        <end position="408"/>
    </location>
</feature>
<evidence type="ECO:0000313" key="3">
    <source>
        <dbReference type="Proteomes" id="UP000248857"/>
    </source>
</evidence>
<dbReference type="Proteomes" id="UP000248857">
    <property type="component" value="Unassembled WGS sequence"/>
</dbReference>
<protein>
    <recommendedName>
        <fullName evidence="4">Glycosyltransferase RgtA/B/C/D-like domain-containing protein</fullName>
    </recommendedName>
</protein>
<feature type="transmembrane region" description="Helical" evidence="1">
    <location>
        <begin position="183"/>
        <end position="202"/>
    </location>
</feature>
<evidence type="ECO:0000313" key="2">
    <source>
        <dbReference type="EMBL" id="PZD74108.1"/>
    </source>
</evidence>
<keyword evidence="1" id="KW-0472">Membrane</keyword>
<feature type="transmembrane region" description="Helical" evidence="1">
    <location>
        <begin position="279"/>
        <end position="297"/>
    </location>
</feature>
<keyword evidence="1" id="KW-0812">Transmembrane</keyword>
<feature type="transmembrane region" description="Helical" evidence="1">
    <location>
        <begin position="214"/>
        <end position="235"/>
    </location>
</feature>
<dbReference type="AlphaFoldDB" id="A0A2W1JL69"/>
<comment type="caution">
    <text evidence="2">The sequence shown here is derived from an EMBL/GenBank/DDBJ whole genome shotgun (WGS) entry which is preliminary data.</text>
</comment>
<sequence>MAEISRENIFSQQNVRFWFGLSLLIPIYYCIVTLLNVFSHEHIVQDDARLHVVWLQRFVDPDLFPKDWIADYYMAYASPGFKALYWSVAQIGIEPMLFAKLLPIPVGLVATAYFFGLVLQIFPLPAGAFLATLIFNQGYWFKNDVLSATARGFTYPFFAGFLFYLLKGRVIPCLVFIALEALFYPMIALVSVGILILRLIQLKGRSLQLSRERVSYVLAVGGMIVLVIVLLPTVLRTTPFEPQVTAAQMKEMVEFSPEGRSPYFGFSPHLFWTHGRSGVRIPLLPPIAWLAFLLPWFRRSPRGLMKHVTPKIEILWQILLPSLALFVLSHIVLLRLYLPSRYTYFSFRFIMPIAAGIVLTVLLERFWKALSAIRRSGKWMTPKQFLLSSFAAFLCFVFIFVPLVPLVLRSNQYWVIAKRPELYEYIAQQPKDTMVASLSGYADNIPSFAERSILVSREIAIAFHLGYYSEIRQRALDLLSAQYSTDPEQVKRFIETYGVDFLLLDKGEPGTFTPEYVSENPWLMQFEPAAGDAIATLKQSEKPVIEKLSEQCSALTGVKYILLDAQCLKQQS</sequence>
<evidence type="ECO:0008006" key="4">
    <source>
        <dbReference type="Google" id="ProtNLM"/>
    </source>
</evidence>
<dbReference type="OrthoDB" id="5443342at2"/>
<feature type="transmembrane region" description="Helical" evidence="1">
    <location>
        <begin position="344"/>
        <end position="364"/>
    </location>
</feature>
<keyword evidence="1" id="KW-1133">Transmembrane helix</keyword>
<organism evidence="2 3">
    <name type="scientific">Acaryochloris thomasi RCC1774</name>
    <dbReference type="NCBI Taxonomy" id="1764569"/>
    <lineage>
        <taxon>Bacteria</taxon>
        <taxon>Bacillati</taxon>
        <taxon>Cyanobacteriota</taxon>
        <taxon>Cyanophyceae</taxon>
        <taxon>Acaryochloridales</taxon>
        <taxon>Acaryochloridaceae</taxon>
        <taxon>Acaryochloris</taxon>
        <taxon>Acaryochloris thomasi</taxon>
    </lineage>
</organism>
<feature type="transmembrane region" description="Helical" evidence="1">
    <location>
        <begin position="153"/>
        <end position="177"/>
    </location>
</feature>
<dbReference type="EMBL" id="PQWO01000003">
    <property type="protein sequence ID" value="PZD74108.1"/>
    <property type="molecule type" value="Genomic_DNA"/>
</dbReference>
<proteinExistence type="predicted"/>
<evidence type="ECO:0000256" key="1">
    <source>
        <dbReference type="SAM" id="Phobius"/>
    </source>
</evidence>
<name>A0A2W1JL69_9CYAN</name>
<reference evidence="2 3" key="1">
    <citation type="journal article" date="2018" name="Sci. Rep.">
        <title>A novel species of the marine cyanobacterium Acaryochloris with a unique pigment content and lifestyle.</title>
        <authorList>
            <person name="Partensky F."/>
            <person name="Six C."/>
            <person name="Ratin M."/>
            <person name="Garczarek L."/>
            <person name="Vaulot D."/>
            <person name="Probert I."/>
            <person name="Calteau A."/>
            <person name="Gourvil P."/>
            <person name="Marie D."/>
            <person name="Grebert T."/>
            <person name="Bouchier C."/>
            <person name="Le Panse S."/>
            <person name="Gachenot M."/>
            <person name="Rodriguez F."/>
            <person name="Garrido J.L."/>
        </authorList>
    </citation>
    <scope>NUCLEOTIDE SEQUENCE [LARGE SCALE GENOMIC DNA]</scope>
    <source>
        <strain evidence="2 3">RCC1774</strain>
    </source>
</reference>